<name>A0AAQ4R8C7_GASAC</name>
<protein>
    <recommendedName>
        <fullName evidence="2">CCHC-type domain-containing protein</fullName>
    </recommendedName>
</protein>
<keyword evidence="1" id="KW-0863">Zinc-finger</keyword>
<dbReference type="SUPFAM" id="SSF57756">
    <property type="entry name" value="Retrovirus zinc finger-like domains"/>
    <property type="match status" value="2"/>
</dbReference>
<sequence length="214" mass="23591">MYNPYVGDETVISWLSRYGKVESAVRYLRDSFGIWSGRRQFKVLLEDNPGGGGGLRHPPAYFSIGEDRGFLFYSGQPSFCRQCRSFGHMATDCTEGRCRNCGGRGHSVAACGAPKTCHGCGGEGHIVRDCFLFYSGQPSFCRQCRSFGHMATDCTEGRCRNCGGRGHSVAAVTSKAFSCWFHWIHRTSCTIKCSCPMITCFPKKLSTGLGRLLS</sequence>
<dbReference type="PROSITE" id="PS50158">
    <property type="entry name" value="ZF_CCHC"/>
    <property type="match status" value="1"/>
</dbReference>
<dbReference type="GeneTree" id="ENSGT00530000063983"/>
<dbReference type="Ensembl" id="ENSGACT00000085971.1">
    <property type="protein sequence ID" value="ENSGACP00000058857.1"/>
    <property type="gene ID" value="ENSGACG00000032580.1"/>
</dbReference>
<dbReference type="PANTHER" id="PTHR46486:SF1">
    <property type="entry name" value="CCHC-TYPE DOMAIN-CONTAINING PROTEIN"/>
    <property type="match status" value="1"/>
</dbReference>
<keyword evidence="1" id="KW-0479">Metal-binding</keyword>
<dbReference type="Gene3D" id="4.10.60.10">
    <property type="entry name" value="Zinc finger, CCHC-type"/>
    <property type="match status" value="2"/>
</dbReference>
<proteinExistence type="predicted"/>
<reference evidence="3 4" key="1">
    <citation type="journal article" date="2021" name="G3 (Bethesda)">
        <title>Improved contiguity of the threespine stickleback genome using long-read sequencing.</title>
        <authorList>
            <person name="Nath S."/>
            <person name="Shaw D.E."/>
            <person name="White M.A."/>
        </authorList>
    </citation>
    <scope>NUCLEOTIDE SEQUENCE [LARGE SCALE GENOMIC DNA]</scope>
    <source>
        <strain evidence="3 4">Lake Benthic</strain>
    </source>
</reference>
<accession>A0AAQ4R8C7</accession>
<evidence type="ECO:0000313" key="3">
    <source>
        <dbReference type="Ensembl" id="ENSGACP00000058857.1"/>
    </source>
</evidence>
<keyword evidence="1" id="KW-0862">Zinc</keyword>
<dbReference type="GO" id="GO:0003676">
    <property type="term" value="F:nucleic acid binding"/>
    <property type="evidence" value="ECO:0007669"/>
    <property type="project" value="InterPro"/>
</dbReference>
<evidence type="ECO:0000313" key="4">
    <source>
        <dbReference type="Proteomes" id="UP000007635"/>
    </source>
</evidence>
<evidence type="ECO:0000259" key="2">
    <source>
        <dbReference type="PROSITE" id="PS50158"/>
    </source>
</evidence>
<evidence type="ECO:0000256" key="1">
    <source>
        <dbReference type="PROSITE-ProRule" id="PRU00047"/>
    </source>
</evidence>
<dbReference type="Pfam" id="PF00098">
    <property type="entry name" value="zf-CCHC"/>
    <property type="match status" value="3"/>
</dbReference>
<dbReference type="SMART" id="SM00343">
    <property type="entry name" value="ZnF_C2HC"/>
    <property type="match status" value="5"/>
</dbReference>
<keyword evidence="4" id="KW-1185">Reference proteome</keyword>
<dbReference type="GO" id="GO:0008270">
    <property type="term" value="F:zinc ion binding"/>
    <property type="evidence" value="ECO:0007669"/>
    <property type="project" value="UniProtKB-KW"/>
</dbReference>
<dbReference type="InterPro" id="IPR057811">
    <property type="entry name" value="RBD_ZCCHC3_2nd"/>
</dbReference>
<reference evidence="3" key="3">
    <citation type="submission" date="2025-09" db="UniProtKB">
        <authorList>
            <consortium name="Ensembl"/>
        </authorList>
    </citation>
    <scope>IDENTIFICATION</scope>
</reference>
<reference evidence="3" key="2">
    <citation type="submission" date="2025-08" db="UniProtKB">
        <authorList>
            <consortium name="Ensembl"/>
        </authorList>
    </citation>
    <scope>IDENTIFICATION</scope>
</reference>
<organism evidence="3 4">
    <name type="scientific">Gasterosteus aculeatus aculeatus</name>
    <name type="common">three-spined stickleback</name>
    <dbReference type="NCBI Taxonomy" id="481459"/>
    <lineage>
        <taxon>Eukaryota</taxon>
        <taxon>Metazoa</taxon>
        <taxon>Chordata</taxon>
        <taxon>Craniata</taxon>
        <taxon>Vertebrata</taxon>
        <taxon>Euteleostomi</taxon>
        <taxon>Actinopterygii</taxon>
        <taxon>Neopterygii</taxon>
        <taxon>Teleostei</taxon>
        <taxon>Neoteleostei</taxon>
        <taxon>Acanthomorphata</taxon>
        <taxon>Eupercaria</taxon>
        <taxon>Perciformes</taxon>
        <taxon>Cottioidei</taxon>
        <taxon>Gasterosteales</taxon>
        <taxon>Gasterosteidae</taxon>
        <taxon>Gasterosteus</taxon>
    </lineage>
</organism>
<dbReference type="InterPro" id="IPR036875">
    <property type="entry name" value="Znf_CCHC_sf"/>
</dbReference>
<dbReference type="AlphaFoldDB" id="A0AAQ4R8C7"/>
<dbReference type="Pfam" id="PF23058">
    <property type="entry name" value="RBD_ZCCHC3_2nd"/>
    <property type="match status" value="1"/>
</dbReference>
<feature type="domain" description="CCHC-type" evidence="2">
    <location>
        <begin position="117"/>
        <end position="130"/>
    </location>
</feature>
<dbReference type="Proteomes" id="UP000007635">
    <property type="component" value="Chromosome XII"/>
</dbReference>
<dbReference type="InterPro" id="IPR001878">
    <property type="entry name" value="Znf_CCHC"/>
</dbReference>
<dbReference type="PANTHER" id="PTHR46486">
    <property type="entry name" value="CCHC-TYPE DOMAIN-CONTAINING PROTEIN"/>
    <property type="match status" value="1"/>
</dbReference>